<dbReference type="GO" id="GO:0008191">
    <property type="term" value="F:metalloendopeptidase inhibitor activity"/>
    <property type="evidence" value="ECO:0007669"/>
    <property type="project" value="InterPro"/>
</dbReference>
<accession>A0A9Q0RTL7</accession>
<proteinExistence type="predicted"/>
<dbReference type="PROSITE" id="PS51465">
    <property type="entry name" value="KAZAL_2"/>
    <property type="match status" value="2"/>
</dbReference>
<evidence type="ECO:0000313" key="2">
    <source>
        <dbReference type="EMBL" id="KAJ6225880.1"/>
    </source>
</evidence>
<dbReference type="Pfam" id="PF00050">
    <property type="entry name" value="Kazal_1"/>
    <property type="match status" value="1"/>
</dbReference>
<keyword evidence="3" id="KW-1185">Reference proteome</keyword>
<dbReference type="OMA" id="CEEPLIN"/>
<dbReference type="SUPFAM" id="SSF100895">
    <property type="entry name" value="Kazal-type serine protease inhibitors"/>
    <property type="match status" value="2"/>
</dbReference>
<sequence length="411" mass="47360">MSNNQISGSIICSAINNRMMEIGNSSTILNDCIDIEHYMMEATDSTYPKNVCHRNQCLRNQRCVRSQECSWNNCPRYRCLNQCTIGKLAELVIPSNTFVSIANVDRQNGWNNCYNQCFCSDEGNRLVDCLFYCQNDHLIKKISAVLNEETKRHLECILTCTTNYHPICDTDSGQTYHNECIELCYRKRRSHRQRYSLIVDGDCGSVINGRNQLRFICHSSSKKKKNGTSKCVREYGTQLFQMNDKSLDRIQTKLVQIDKKSLNESFCDTRGTEHSTITNSNTTFAYFGQCLIYCSLYGPVCGRDGNTYHSECAAHSNHVLVDHFNECQQRSKATCYKMECPSIEFVHSPPLNRCPFCGSIVYFHYDINYFETITNELDQFKMKRSLIERHQLSIQAVSEQICNCDDQTESL</sequence>
<feature type="domain" description="Kazal-like" evidence="1">
    <location>
        <begin position="297"/>
        <end position="329"/>
    </location>
</feature>
<dbReference type="Gene3D" id="3.30.60.30">
    <property type="match status" value="2"/>
</dbReference>
<dbReference type="PANTHER" id="PTHR13487">
    <property type="entry name" value="SERINE PROTEASE INHIBITOR"/>
    <property type="match status" value="1"/>
</dbReference>
<dbReference type="GO" id="GO:0005886">
    <property type="term" value="C:plasma membrane"/>
    <property type="evidence" value="ECO:0007669"/>
    <property type="project" value="TreeGrafter"/>
</dbReference>
<dbReference type="PANTHER" id="PTHR13487:SF3">
    <property type="entry name" value="REVERSION-INDUCING CYSTEINE-RICH PROTEIN WITH KAZAL MOTIFS"/>
    <property type="match status" value="1"/>
</dbReference>
<feature type="domain" description="Kazal-like" evidence="1">
    <location>
        <begin position="150"/>
        <end position="205"/>
    </location>
</feature>
<dbReference type="SMART" id="SM00280">
    <property type="entry name" value="KAZAL"/>
    <property type="match status" value="2"/>
</dbReference>
<dbReference type="CDD" id="cd00104">
    <property type="entry name" value="KAZAL_FS"/>
    <property type="match status" value="1"/>
</dbReference>
<evidence type="ECO:0000259" key="1">
    <source>
        <dbReference type="PROSITE" id="PS51465"/>
    </source>
</evidence>
<dbReference type="GO" id="GO:0030198">
    <property type="term" value="P:extracellular matrix organization"/>
    <property type="evidence" value="ECO:0007669"/>
    <property type="project" value="TreeGrafter"/>
</dbReference>
<dbReference type="InterPro" id="IPR002350">
    <property type="entry name" value="Kazal_dom"/>
</dbReference>
<organism evidence="2 3">
    <name type="scientific">Blomia tropicalis</name>
    <name type="common">Mite</name>
    <dbReference type="NCBI Taxonomy" id="40697"/>
    <lineage>
        <taxon>Eukaryota</taxon>
        <taxon>Metazoa</taxon>
        <taxon>Ecdysozoa</taxon>
        <taxon>Arthropoda</taxon>
        <taxon>Chelicerata</taxon>
        <taxon>Arachnida</taxon>
        <taxon>Acari</taxon>
        <taxon>Acariformes</taxon>
        <taxon>Sarcoptiformes</taxon>
        <taxon>Astigmata</taxon>
        <taxon>Glycyphagoidea</taxon>
        <taxon>Echimyopodidae</taxon>
        <taxon>Blomia</taxon>
    </lineage>
</organism>
<protein>
    <recommendedName>
        <fullName evidence="1">Kazal-like domain-containing protein</fullName>
    </recommendedName>
</protein>
<dbReference type="Proteomes" id="UP001142055">
    <property type="component" value="Chromosome 1"/>
</dbReference>
<name>A0A9Q0RTL7_BLOTA</name>
<dbReference type="InterPro" id="IPR036058">
    <property type="entry name" value="Kazal_dom_sf"/>
</dbReference>
<comment type="caution">
    <text evidence="2">The sequence shown here is derived from an EMBL/GenBank/DDBJ whole genome shotgun (WGS) entry which is preliminary data.</text>
</comment>
<reference evidence="2" key="1">
    <citation type="submission" date="2022-12" db="EMBL/GenBank/DDBJ databases">
        <title>Genome assemblies of Blomia tropicalis.</title>
        <authorList>
            <person name="Cui Y."/>
        </authorList>
    </citation>
    <scope>NUCLEOTIDE SEQUENCE</scope>
    <source>
        <tissue evidence="2">Adult mites</tissue>
    </source>
</reference>
<dbReference type="AlphaFoldDB" id="A0A9Q0RTL7"/>
<evidence type="ECO:0000313" key="3">
    <source>
        <dbReference type="Proteomes" id="UP001142055"/>
    </source>
</evidence>
<dbReference type="InterPro" id="IPR039016">
    <property type="entry name" value="RECK"/>
</dbReference>
<dbReference type="EMBL" id="JAPWDV010000001">
    <property type="protein sequence ID" value="KAJ6225880.1"/>
    <property type="molecule type" value="Genomic_DNA"/>
</dbReference>
<gene>
    <name evidence="2" type="ORF">RDWZM_004425</name>
</gene>